<dbReference type="Gene3D" id="3.90.1480.20">
    <property type="entry name" value="Glycosyl transferase family 29"/>
    <property type="match status" value="1"/>
</dbReference>
<evidence type="ECO:0000256" key="12">
    <source>
        <dbReference type="ARBA" id="ARBA00023136"/>
    </source>
</evidence>
<dbReference type="EMBL" id="JARPUR010000003">
    <property type="protein sequence ID" value="KAK4879072.1"/>
    <property type="molecule type" value="Genomic_DNA"/>
</dbReference>
<dbReference type="FunFam" id="3.90.1480.20:FF:000012">
    <property type="entry name" value="ST6 beta-galactoside alpha-2,6-sialyltransferase 1"/>
    <property type="match status" value="1"/>
</dbReference>
<evidence type="ECO:0000256" key="8">
    <source>
        <dbReference type="ARBA" id="ARBA00022692"/>
    </source>
</evidence>
<dbReference type="GO" id="GO:0005576">
    <property type="term" value="C:extracellular region"/>
    <property type="evidence" value="ECO:0007669"/>
    <property type="project" value="UniProtKB-SubCell"/>
</dbReference>
<comment type="catalytic activity">
    <reaction evidence="15">
        <text>a beta-D-galactoside + CMP-N-acetyl-beta-neuraminate = an N-acetyl-alpha-neuraminyl-(2-&gt;6)-beta-D-galactosyl derivative + CMP + H(+)</text>
        <dbReference type="Rhea" id="RHEA:52104"/>
        <dbReference type="ChEBI" id="CHEBI:15378"/>
        <dbReference type="ChEBI" id="CHEBI:28034"/>
        <dbReference type="ChEBI" id="CHEBI:57812"/>
        <dbReference type="ChEBI" id="CHEBI:60377"/>
        <dbReference type="ChEBI" id="CHEBI:136398"/>
        <dbReference type="EC" id="2.4.3.1"/>
    </reaction>
</comment>
<keyword evidence="9" id="KW-0735">Signal-anchor</keyword>
<keyword evidence="13" id="KW-1015">Disulfide bond</keyword>
<dbReference type="GO" id="GO:0097503">
    <property type="term" value="P:sialylation"/>
    <property type="evidence" value="ECO:0007669"/>
    <property type="project" value="TreeGrafter"/>
</dbReference>
<protein>
    <recommendedName>
        <fullName evidence="17">Beta-galactoside alpha-2,6-sialyltransferase 1</fullName>
        <ecNumber evidence="16">2.4.3.1</ecNumber>
    </recommendedName>
    <alternativeName>
        <fullName evidence="20">CMP-N-acetylneuraminate-beta-galactosamide-alpha-2,6-sialyltransferase 1</fullName>
    </alternativeName>
    <alternativeName>
        <fullName evidence="19">ST6Gal I</fullName>
    </alternativeName>
    <alternativeName>
        <fullName evidence="18">Sialyltransferase 1</fullName>
    </alternativeName>
</protein>
<evidence type="ECO:0000256" key="19">
    <source>
        <dbReference type="ARBA" id="ARBA00076676"/>
    </source>
</evidence>
<comment type="subcellular location">
    <subcellularLocation>
        <location evidence="1">Golgi apparatus</location>
        <location evidence="1">Golgi stack membrane</location>
        <topology evidence="1">Single-pass type II membrane protein</topology>
    </subcellularLocation>
    <subcellularLocation>
        <location evidence="2">Secreted</location>
    </subcellularLocation>
</comment>
<name>A0AAN7P820_9COLE</name>
<evidence type="ECO:0000256" key="21">
    <source>
        <dbReference type="PIRSR" id="PIRSR005557-2"/>
    </source>
</evidence>
<dbReference type="GO" id="GO:0032580">
    <property type="term" value="C:Golgi cisterna membrane"/>
    <property type="evidence" value="ECO:0007669"/>
    <property type="project" value="UniProtKB-SubCell"/>
</dbReference>
<evidence type="ECO:0000256" key="1">
    <source>
        <dbReference type="ARBA" id="ARBA00004447"/>
    </source>
</evidence>
<keyword evidence="6" id="KW-0328">Glycosyltransferase</keyword>
<keyword evidence="10" id="KW-1133">Transmembrane helix</keyword>
<evidence type="ECO:0000256" key="4">
    <source>
        <dbReference type="ARBA" id="ARBA00006003"/>
    </source>
</evidence>
<evidence type="ECO:0000256" key="2">
    <source>
        <dbReference type="ARBA" id="ARBA00004613"/>
    </source>
</evidence>
<dbReference type="PANTHER" id="PTHR46059:SF1">
    <property type="entry name" value="BETA-GALACTOSIDE ALPHA-2,6-SIALYLTRANSFERASE"/>
    <property type="match status" value="1"/>
</dbReference>
<dbReference type="GO" id="GO:0003835">
    <property type="term" value="F:beta-galactoside alpha-2,6-sialyltransferase activity"/>
    <property type="evidence" value="ECO:0007669"/>
    <property type="project" value="UniProtKB-EC"/>
</dbReference>
<keyword evidence="12" id="KW-0472">Membrane</keyword>
<dbReference type="Proteomes" id="UP001353858">
    <property type="component" value="Unassembled WGS sequence"/>
</dbReference>
<dbReference type="EC" id="2.4.3.1" evidence="16"/>
<gene>
    <name evidence="22" type="ORF">RN001_007218</name>
</gene>
<keyword evidence="7" id="KW-0808">Transferase</keyword>
<accession>A0AAN7P820</accession>
<evidence type="ECO:0000256" key="5">
    <source>
        <dbReference type="ARBA" id="ARBA00022525"/>
    </source>
</evidence>
<evidence type="ECO:0000256" key="11">
    <source>
        <dbReference type="ARBA" id="ARBA00023034"/>
    </source>
</evidence>
<evidence type="ECO:0000256" key="10">
    <source>
        <dbReference type="ARBA" id="ARBA00022989"/>
    </source>
</evidence>
<evidence type="ECO:0000256" key="20">
    <source>
        <dbReference type="ARBA" id="ARBA00080062"/>
    </source>
</evidence>
<evidence type="ECO:0000256" key="16">
    <source>
        <dbReference type="ARBA" id="ARBA00034329"/>
    </source>
</evidence>
<evidence type="ECO:0000256" key="18">
    <source>
        <dbReference type="ARBA" id="ARBA00076526"/>
    </source>
</evidence>
<dbReference type="InterPro" id="IPR012163">
    <property type="entry name" value="Sialyl_trans"/>
</dbReference>
<evidence type="ECO:0000313" key="22">
    <source>
        <dbReference type="EMBL" id="KAK4879072.1"/>
    </source>
</evidence>
<dbReference type="PIRSF" id="PIRSF005557">
    <property type="entry name" value="Sialyl_trans"/>
    <property type="match status" value="1"/>
</dbReference>
<reference evidence="23" key="1">
    <citation type="submission" date="2023-01" db="EMBL/GenBank/DDBJ databases">
        <title>Key to firefly adult light organ development and bioluminescence: homeobox transcription factors regulate luciferase expression and transportation to peroxisome.</title>
        <authorList>
            <person name="Fu X."/>
        </authorList>
    </citation>
    <scope>NUCLEOTIDE SEQUENCE [LARGE SCALE GENOMIC DNA]</scope>
</reference>
<proteinExistence type="inferred from homology"/>
<comment type="pathway">
    <text evidence="3">Protein modification; protein glycosylation.</text>
</comment>
<keyword evidence="14" id="KW-0325">Glycoprotein</keyword>
<dbReference type="AlphaFoldDB" id="A0AAN7P820"/>
<organism evidence="22 23">
    <name type="scientific">Aquatica leii</name>
    <dbReference type="NCBI Taxonomy" id="1421715"/>
    <lineage>
        <taxon>Eukaryota</taxon>
        <taxon>Metazoa</taxon>
        <taxon>Ecdysozoa</taxon>
        <taxon>Arthropoda</taxon>
        <taxon>Hexapoda</taxon>
        <taxon>Insecta</taxon>
        <taxon>Pterygota</taxon>
        <taxon>Neoptera</taxon>
        <taxon>Endopterygota</taxon>
        <taxon>Coleoptera</taxon>
        <taxon>Polyphaga</taxon>
        <taxon>Elateriformia</taxon>
        <taxon>Elateroidea</taxon>
        <taxon>Lampyridae</taxon>
        <taxon>Luciolinae</taxon>
        <taxon>Aquatica</taxon>
    </lineage>
</organism>
<keyword evidence="8" id="KW-0812">Transmembrane</keyword>
<evidence type="ECO:0000256" key="6">
    <source>
        <dbReference type="ARBA" id="ARBA00022676"/>
    </source>
</evidence>
<dbReference type="InterPro" id="IPR038578">
    <property type="entry name" value="GT29-like_sf"/>
</dbReference>
<evidence type="ECO:0000256" key="3">
    <source>
        <dbReference type="ARBA" id="ARBA00004922"/>
    </source>
</evidence>
<comment type="similarity">
    <text evidence="4">Belongs to the glycosyltransferase 29 family.</text>
</comment>
<keyword evidence="11" id="KW-0333">Golgi apparatus</keyword>
<dbReference type="PANTHER" id="PTHR46059">
    <property type="entry name" value="BETA-GALACTOSIDE ALPHA-2,6-SIALYLTRANSFERASE"/>
    <property type="match status" value="1"/>
</dbReference>
<comment type="caution">
    <text evidence="22">The sequence shown here is derived from an EMBL/GenBank/DDBJ whole genome shotgun (WGS) entry which is preliminary data.</text>
</comment>
<evidence type="ECO:0000256" key="14">
    <source>
        <dbReference type="ARBA" id="ARBA00023180"/>
    </source>
</evidence>
<evidence type="ECO:0000256" key="15">
    <source>
        <dbReference type="ARBA" id="ARBA00034249"/>
    </source>
</evidence>
<evidence type="ECO:0000256" key="17">
    <source>
        <dbReference type="ARBA" id="ARBA00069321"/>
    </source>
</evidence>
<dbReference type="CDD" id="cd23968">
    <property type="entry name" value="GT29_ST6GAL1_2"/>
    <property type="match status" value="1"/>
</dbReference>
<keyword evidence="23" id="KW-1185">Reference proteome</keyword>
<evidence type="ECO:0000256" key="9">
    <source>
        <dbReference type="ARBA" id="ARBA00022968"/>
    </source>
</evidence>
<evidence type="ECO:0000256" key="7">
    <source>
        <dbReference type="ARBA" id="ARBA00022679"/>
    </source>
</evidence>
<sequence>MRITNNACTGSFNMGFHQLTIFWHVWNEPTTAVYNYDQQIYYYNRGYPPSYFNYSLKINATDRQKRSRQTIKENPITIVKNSRPRFPSSLESEFNMDTTKYRCLENDSIDECDIKTSDYKTQLLKELQRVCLDESSILKNKNPYNVHYNGSRSSSRKDSKQLLCLFKNVRVRTLTKSDYPFSNNSFKDIFPRRGLFENKRFKSCAIVASAGSLTQSNLGDFIDSHDMVLRFNHAPTDHFERDVGSKTTFRIVNSQVVSKPTFGFLHSSLYRNITILIWDPSRYMSSLEEWFKKPDFNLFTNYLEHRSKYKKTKSYILNPQSLWELWIFLQKQSVHQMRRNPPSSGFLGLAVLLSHCDYVDMFEYIPSVRVTKRCHYYDAEDNPACTFGVWHPLASEKLFAYSLNIASDKTVFQNGYIRIPGFKKYC</sequence>
<feature type="disulfide bond" evidence="21">
    <location>
        <begin position="204"/>
        <end position="356"/>
    </location>
</feature>
<dbReference type="Pfam" id="PF00777">
    <property type="entry name" value="Glyco_transf_29"/>
    <property type="match status" value="1"/>
</dbReference>
<evidence type="ECO:0000313" key="23">
    <source>
        <dbReference type="Proteomes" id="UP001353858"/>
    </source>
</evidence>
<evidence type="ECO:0000256" key="13">
    <source>
        <dbReference type="ARBA" id="ARBA00023157"/>
    </source>
</evidence>
<dbReference type="InterPro" id="IPR001675">
    <property type="entry name" value="Glyco_trans_29"/>
</dbReference>
<keyword evidence="5" id="KW-0964">Secreted</keyword>